<proteinExistence type="predicted"/>
<dbReference type="Proteomes" id="UP000268285">
    <property type="component" value="Unassembled WGS sequence"/>
</dbReference>
<organism evidence="2 3">
    <name type="scientific">Mycobacterium pseudokansasii</name>
    <dbReference type="NCBI Taxonomy" id="2341080"/>
    <lineage>
        <taxon>Bacteria</taxon>
        <taxon>Bacillati</taxon>
        <taxon>Actinomycetota</taxon>
        <taxon>Actinomycetes</taxon>
        <taxon>Mycobacteriales</taxon>
        <taxon>Mycobacteriaceae</taxon>
        <taxon>Mycobacterium</taxon>
    </lineage>
</organism>
<sequence>MAEPPYDMATLTWLGVPGDEQAWITLGFTVDDRQIRIGRVCCALTDERSWGFDETHDDAAILGVPTMVRSAMTGAVHPCGVTQVDHVVYTVPDLDTGITALTATLGTAPRRRFHPRGPAGPEMAFYRVGEAFIEVVASGAEPALIGLALRSPDLDATVSTIRAAGGPISDPKPAVQGGRIATVWHGHLDWGLAIMGP</sequence>
<dbReference type="InterPro" id="IPR037523">
    <property type="entry name" value="VOC_core"/>
</dbReference>
<name>A0A498QRS3_9MYCO</name>
<dbReference type="EMBL" id="UPHU01000001">
    <property type="protein sequence ID" value="VBA53025.1"/>
    <property type="molecule type" value="Genomic_DNA"/>
</dbReference>
<reference evidence="2 3" key="1">
    <citation type="submission" date="2018-09" db="EMBL/GenBank/DDBJ databases">
        <authorList>
            <person name="Tagini F."/>
        </authorList>
    </citation>
    <scope>NUCLEOTIDE SEQUENCE [LARGE SCALE GENOMIC DNA]</scope>
    <source>
        <strain evidence="2 3">MK142</strain>
    </source>
</reference>
<keyword evidence="3" id="KW-1185">Reference proteome</keyword>
<accession>A0A498QRS3</accession>
<dbReference type="Gene3D" id="3.10.180.10">
    <property type="entry name" value="2,3-Dihydroxybiphenyl 1,2-Dioxygenase, domain 1"/>
    <property type="match status" value="1"/>
</dbReference>
<dbReference type="InterPro" id="IPR029068">
    <property type="entry name" value="Glyas_Bleomycin-R_OHBP_Dase"/>
</dbReference>
<dbReference type="AlphaFoldDB" id="A0A498QRS3"/>
<evidence type="ECO:0000259" key="1">
    <source>
        <dbReference type="PROSITE" id="PS51819"/>
    </source>
</evidence>
<dbReference type="RefSeq" id="WP_051490291.1">
    <property type="nucleotide sequence ID" value="NZ_UPHN01000111.1"/>
</dbReference>
<evidence type="ECO:0000313" key="3">
    <source>
        <dbReference type="Proteomes" id="UP000268285"/>
    </source>
</evidence>
<protein>
    <recommendedName>
        <fullName evidence="1">VOC domain-containing protein</fullName>
    </recommendedName>
</protein>
<evidence type="ECO:0000313" key="2">
    <source>
        <dbReference type="EMBL" id="VBA53025.1"/>
    </source>
</evidence>
<gene>
    <name evidence="2" type="ORF">LAUMK142_03823</name>
</gene>
<dbReference type="SUPFAM" id="SSF54593">
    <property type="entry name" value="Glyoxalase/Bleomycin resistance protein/Dihydroxybiphenyl dioxygenase"/>
    <property type="match status" value="1"/>
</dbReference>
<feature type="domain" description="VOC" evidence="1">
    <location>
        <begin position="83"/>
        <end position="197"/>
    </location>
</feature>
<dbReference type="PROSITE" id="PS51819">
    <property type="entry name" value="VOC"/>
    <property type="match status" value="1"/>
</dbReference>